<keyword evidence="6 11" id="KW-0808">Transferase</keyword>
<dbReference type="InterPro" id="IPR038987">
    <property type="entry name" value="MoeA-like"/>
</dbReference>
<dbReference type="PANTHER" id="PTHR10192">
    <property type="entry name" value="MOLYBDOPTERIN BIOSYNTHESIS PROTEIN"/>
    <property type="match status" value="1"/>
</dbReference>
<keyword evidence="5 11" id="KW-0500">Molybdenum</keyword>
<dbReference type="RefSeq" id="WP_307683691.1">
    <property type="nucleotide sequence ID" value="NZ_JAUSRD010000001.1"/>
</dbReference>
<accession>A0AAW8CUN2</accession>
<dbReference type="Gene3D" id="3.90.105.10">
    <property type="entry name" value="Molybdopterin biosynthesis moea protein, domain 2"/>
    <property type="match status" value="1"/>
</dbReference>
<dbReference type="Pfam" id="PF03454">
    <property type="entry name" value="MoeA_C"/>
    <property type="match status" value="1"/>
</dbReference>
<dbReference type="GO" id="GO:0005829">
    <property type="term" value="C:cytosol"/>
    <property type="evidence" value="ECO:0007669"/>
    <property type="project" value="TreeGrafter"/>
</dbReference>
<proteinExistence type="inferred from homology"/>
<dbReference type="InterPro" id="IPR036425">
    <property type="entry name" value="MoaB/Mog-like_dom_sf"/>
</dbReference>
<evidence type="ECO:0000259" key="12">
    <source>
        <dbReference type="SMART" id="SM00852"/>
    </source>
</evidence>
<dbReference type="InterPro" id="IPR001453">
    <property type="entry name" value="MoaB/Mog_dom"/>
</dbReference>
<dbReference type="SMART" id="SM00852">
    <property type="entry name" value="MoCF_biosynth"/>
    <property type="match status" value="1"/>
</dbReference>
<dbReference type="GO" id="GO:0006777">
    <property type="term" value="P:Mo-molybdopterin cofactor biosynthetic process"/>
    <property type="evidence" value="ECO:0007669"/>
    <property type="project" value="UniProtKB-UniRule"/>
</dbReference>
<evidence type="ECO:0000256" key="1">
    <source>
        <dbReference type="ARBA" id="ARBA00001946"/>
    </source>
</evidence>
<evidence type="ECO:0000256" key="11">
    <source>
        <dbReference type="RuleBase" id="RU365090"/>
    </source>
</evidence>
<evidence type="ECO:0000313" key="14">
    <source>
        <dbReference type="Proteomes" id="UP001242045"/>
    </source>
</evidence>
<evidence type="ECO:0000256" key="3">
    <source>
        <dbReference type="ARBA" id="ARBA00005046"/>
    </source>
</evidence>
<keyword evidence="9 11" id="KW-0501">Molybdenum cofactor biosynthesis</keyword>
<dbReference type="PANTHER" id="PTHR10192:SF5">
    <property type="entry name" value="GEPHYRIN"/>
    <property type="match status" value="1"/>
</dbReference>
<dbReference type="Gene3D" id="3.40.980.10">
    <property type="entry name" value="MoaB/Mog-like domain"/>
    <property type="match status" value="1"/>
</dbReference>
<evidence type="ECO:0000256" key="8">
    <source>
        <dbReference type="ARBA" id="ARBA00022842"/>
    </source>
</evidence>
<dbReference type="CDD" id="cd00887">
    <property type="entry name" value="MoeA"/>
    <property type="match status" value="1"/>
</dbReference>
<keyword evidence="8 11" id="KW-0460">Magnesium</keyword>
<dbReference type="EMBL" id="JAUSRD010000001">
    <property type="protein sequence ID" value="MDP9891356.1"/>
    <property type="molecule type" value="Genomic_DNA"/>
</dbReference>
<dbReference type="Gene3D" id="2.40.340.10">
    <property type="entry name" value="MoeA, C-terminal, domain IV"/>
    <property type="match status" value="1"/>
</dbReference>
<evidence type="ECO:0000256" key="9">
    <source>
        <dbReference type="ARBA" id="ARBA00023150"/>
    </source>
</evidence>
<evidence type="ECO:0000256" key="5">
    <source>
        <dbReference type="ARBA" id="ARBA00022505"/>
    </source>
</evidence>
<comment type="cofactor">
    <cofactor evidence="1 11">
        <name>Mg(2+)</name>
        <dbReference type="ChEBI" id="CHEBI:18420"/>
    </cofactor>
</comment>
<dbReference type="InterPro" id="IPR036135">
    <property type="entry name" value="MoeA_linker/N_sf"/>
</dbReference>
<evidence type="ECO:0000256" key="4">
    <source>
        <dbReference type="ARBA" id="ARBA00010763"/>
    </source>
</evidence>
<evidence type="ECO:0000256" key="7">
    <source>
        <dbReference type="ARBA" id="ARBA00022723"/>
    </source>
</evidence>
<name>A0AAW8CUN2_9BURK</name>
<dbReference type="Gene3D" id="2.170.190.11">
    <property type="entry name" value="Molybdopterin biosynthesis moea protein, domain 3"/>
    <property type="match status" value="1"/>
</dbReference>
<sequence length="438" mass="45947">MSSLADIAAALPRHDTDALSVDAVQASLAQLVAPLVVTQRESVSLREALGRVLAEDLISPVSVPPHDNSAMDGYAFDGAILPTDAPADHSIKLRVVGTALAGAAWRAALAPGDAVRIMTGAMMPAGLDTVIPQEFCQVEGDVVSFPDRVLRRGDNRRFAGEDLMKGQPALKRGERLSPAALGMVASLGLPGVPALRKLRVAYFSTGDEILCIGEPPREGAVYDSNRYTVFGLLTRLGCEVIDLGLVHDDPVTLAATLKRAAREADAIVTSGGVSVGAADHTRDVMQQIGEMAFWHVAMRPGRPLAVGLIPREGEEHPGPAVLFGLPGNPVAVMVTFLAFVRPALLRMMGCHDAASAPPPLLRARSAGPIRKKPGRTEYQRGFVKAVAGSLPEVRVAGNQGSGVLSSMVEANGLVVLHHDQGHVAAGGEVDVMLFDGVI</sequence>
<feature type="domain" description="MoaB/Mog" evidence="12">
    <location>
        <begin position="201"/>
        <end position="346"/>
    </location>
</feature>
<dbReference type="InterPro" id="IPR005110">
    <property type="entry name" value="MoeA_linker/N"/>
</dbReference>
<dbReference type="FunFam" id="3.40.980.10:FF:000004">
    <property type="entry name" value="Molybdopterin molybdenumtransferase"/>
    <property type="match status" value="1"/>
</dbReference>
<reference evidence="13" key="1">
    <citation type="submission" date="2023-07" db="EMBL/GenBank/DDBJ databases">
        <title>Sorghum-associated microbial communities from plants grown in Nebraska, USA.</title>
        <authorList>
            <person name="Schachtman D."/>
        </authorList>
    </citation>
    <scope>NUCLEOTIDE SEQUENCE</scope>
    <source>
        <strain evidence="13">DS3754</strain>
    </source>
</reference>
<comment type="caution">
    <text evidence="13">The sequence shown here is derived from an EMBL/GenBank/DDBJ whole genome shotgun (WGS) entry which is preliminary data.</text>
</comment>
<comment type="similarity">
    <text evidence="4 11">Belongs to the MoeA family.</text>
</comment>
<dbReference type="GO" id="GO:0046872">
    <property type="term" value="F:metal ion binding"/>
    <property type="evidence" value="ECO:0007669"/>
    <property type="project" value="UniProtKB-UniRule"/>
</dbReference>
<protein>
    <recommendedName>
        <fullName evidence="11">Molybdopterin molybdenumtransferase</fullName>
        <ecNumber evidence="11">2.10.1.1</ecNumber>
    </recommendedName>
</protein>
<dbReference type="Pfam" id="PF03453">
    <property type="entry name" value="MoeA_N"/>
    <property type="match status" value="1"/>
</dbReference>
<comment type="function">
    <text evidence="2 11">Catalyzes the insertion of molybdate into adenylated molybdopterin with the concomitant release of AMP.</text>
</comment>
<gene>
    <name evidence="13" type="ORF">J2W31_000452</name>
</gene>
<dbReference type="SUPFAM" id="SSF63882">
    <property type="entry name" value="MoeA N-terminal region -like"/>
    <property type="match status" value="1"/>
</dbReference>
<comment type="catalytic activity">
    <reaction evidence="10">
        <text>adenylyl-molybdopterin + molybdate = Mo-molybdopterin + AMP + H(+)</text>
        <dbReference type="Rhea" id="RHEA:35047"/>
        <dbReference type="ChEBI" id="CHEBI:15378"/>
        <dbReference type="ChEBI" id="CHEBI:36264"/>
        <dbReference type="ChEBI" id="CHEBI:62727"/>
        <dbReference type="ChEBI" id="CHEBI:71302"/>
        <dbReference type="ChEBI" id="CHEBI:456215"/>
        <dbReference type="EC" id="2.10.1.1"/>
    </reaction>
</comment>
<evidence type="ECO:0000256" key="2">
    <source>
        <dbReference type="ARBA" id="ARBA00002901"/>
    </source>
</evidence>
<dbReference type="Proteomes" id="UP001242045">
    <property type="component" value="Unassembled WGS sequence"/>
</dbReference>
<dbReference type="SUPFAM" id="SSF63867">
    <property type="entry name" value="MoeA C-terminal domain-like"/>
    <property type="match status" value="1"/>
</dbReference>
<organism evidence="13 14">
    <name type="scientific">Variovorax boronicumulans</name>
    <dbReference type="NCBI Taxonomy" id="436515"/>
    <lineage>
        <taxon>Bacteria</taxon>
        <taxon>Pseudomonadati</taxon>
        <taxon>Pseudomonadota</taxon>
        <taxon>Betaproteobacteria</taxon>
        <taxon>Burkholderiales</taxon>
        <taxon>Comamonadaceae</taxon>
        <taxon>Variovorax</taxon>
    </lineage>
</organism>
<comment type="pathway">
    <text evidence="3 11">Cofactor biosynthesis; molybdopterin biosynthesis.</text>
</comment>
<dbReference type="NCBIfam" id="TIGR00177">
    <property type="entry name" value="molyb_syn"/>
    <property type="match status" value="1"/>
</dbReference>
<dbReference type="InterPro" id="IPR036688">
    <property type="entry name" value="MoeA_C_domain_IV_sf"/>
</dbReference>
<dbReference type="InterPro" id="IPR005111">
    <property type="entry name" value="MoeA_C_domain_IV"/>
</dbReference>
<dbReference type="Pfam" id="PF00994">
    <property type="entry name" value="MoCF_biosynth"/>
    <property type="match status" value="1"/>
</dbReference>
<keyword evidence="7 11" id="KW-0479">Metal-binding</keyword>
<evidence type="ECO:0000256" key="6">
    <source>
        <dbReference type="ARBA" id="ARBA00022679"/>
    </source>
</evidence>
<dbReference type="GO" id="GO:0061599">
    <property type="term" value="F:molybdopterin molybdotransferase activity"/>
    <property type="evidence" value="ECO:0007669"/>
    <property type="project" value="UniProtKB-UniRule"/>
</dbReference>
<dbReference type="SUPFAM" id="SSF53218">
    <property type="entry name" value="Molybdenum cofactor biosynthesis proteins"/>
    <property type="match status" value="1"/>
</dbReference>
<dbReference type="EC" id="2.10.1.1" evidence="11"/>
<evidence type="ECO:0000313" key="13">
    <source>
        <dbReference type="EMBL" id="MDP9891356.1"/>
    </source>
</evidence>
<dbReference type="NCBIfam" id="NF045515">
    <property type="entry name" value="Glp_gephyrin"/>
    <property type="match status" value="1"/>
</dbReference>
<dbReference type="AlphaFoldDB" id="A0AAW8CUN2"/>
<evidence type="ECO:0000256" key="10">
    <source>
        <dbReference type="ARBA" id="ARBA00047317"/>
    </source>
</evidence>